<feature type="domain" description="PEP-utilising enzyme mobile" evidence="15">
    <location>
        <begin position="422"/>
        <end position="503"/>
    </location>
</feature>
<feature type="binding site" evidence="13">
    <location>
        <position position="769"/>
    </location>
    <ligand>
        <name>substrate</name>
    </ligand>
</feature>
<dbReference type="SUPFAM" id="SSF56059">
    <property type="entry name" value="Glutathione synthetase ATP-binding domain-like"/>
    <property type="match status" value="1"/>
</dbReference>
<feature type="domain" description="Pyruvate phosphate dikinase AMP/ATP-binding" evidence="16">
    <location>
        <begin position="57"/>
        <end position="297"/>
    </location>
</feature>
<dbReference type="Gene3D" id="3.50.30.10">
    <property type="entry name" value="Phosphohistidine domain"/>
    <property type="match status" value="1"/>
</dbReference>
<dbReference type="Gene3D" id="1.10.189.10">
    <property type="entry name" value="Pyruvate Phosphate Dikinase, domain 2"/>
    <property type="match status" value="1"/>
</dbReference>
<evidence type="ECO:0000256" key="11">
    <source>
        <dbReference type="PIRNR" id="PIRNR000853"/>
    </source>
</evidence>
<evidence type="ECO:0000256" key="2">
    <source>
        <dbReference type="ARBA" id="ARBA00007837"/>
    </source>
</evidence>
<evidence type="ECO:0000256" key="14">
    <source>
        <dbReference type="PIRSR" id="PIRSR000853-3"/>
    </source>
</evidence>
<feature type="binding site" evidence="14">
    <location>
        <position position="745"/>
    </location>
    <ligand>
        <name>Mg(2+)</name>
        <dbReference type="ChEBI" id="CHEBI:18420"/>
    </ligand>
</feature>
<comment type="caution">
    <text evidence="18">The sequence shown here is derived from an EMBL/GenBank/DDBJ whole genome shotgun (WGS) entry which is preliminary data.</text>
</comment>
<feature type="binding site" evidence="13">
    <location>
        <position position="561"/>
    </location>
    <ligand>
        <name>substrate</name>
    </ligand>
</feature>
<dbReference type="InterPro" id="IPR013815">
    <property type="entry name" value="ATP_grasp_subdomain_1"/>
</dbReference>
<evidence type="ECO:0000256" key="3">
    <source>
        <dbReference type="ARBA" id="ARBA00011994"/>
    </source>
</evidence>
<dbReference type="EMBL" id="QSVF01000001">
    <property type="protein sequence ID" value="RGO14029.1"/>
    <property type="molecule type" value="Genomic_DNA"/>
</dbReference>
<dbReference type="AlphaFoldDB" id="A0A3E5FSZ4"/>
<feature type="domain" description="PEP-utilising enzyme C-terminal" evidence="17">
    <location>
        <begin position="518"/>
        <end position="869"/>
    </location>
</feature>
<evidence type="ECO:0000256" key="6">
    <source>
        <dbReference type="ARBA" id="ARBA00022723"/>
    </source>
</evidence>
<evidence type="ECO:0000256" key="7">
    <source>
        <dbReference type="ARBA" id="ARBA00022741"/>
    </source>
</evidence>
<dbReference type="Pfam" id="PF01326">
    <property type="entry name" value="PPDK_N"/>
    <property type="match status" value="2"/>
</dbReference>
<keyword evidence="7" id="KW-0547">Nucleotide-binding</keyword>
<evidence type="ECO:0000256" key="5">
    <source>
        <dbReference type="ARBA" id="ARBA00022679"/>
    </source>
</evidence>
<protein>
    <recommendedName>
        <fullName evidence="4 11">Pyruvate, phosphate dikinase</fullName>
        <ecNumber evidence="3 11">2.7.9.1</ecNumber>
    </recommendedName>
</protein>
<keyword evidence="6 14" id="KW-0479">Metal-binding</keyword>
<keyword evidence="10 14" id="KW-0460">Magnesium</keyword>
<sequence length="888" mass="98118">MKKYVYMFSEGNEMMRDLLGGKGANLAAMVNLGLPVPQGFTVTTEACNEYYADGKIINDEMKKQIDECLERLEKLADKKLGGLENPLLVSVRSGAKFSMPGMMDTILNLGLNDETVEVVAKQTDNRRFAFDSYRRFIQMYSDVVCEVDKELFEAKLTELKNSKGYESDLDITAEDFENTIIPQYKEIFKRELGRDFPQDAKEQLMGAILAVFRSWNNERAIIYRNLNGIPHDLGTAVNVQQMVFGNMGNDSGTGVLFTRNAANGDNHIYGEYLINAQGEDVVAGIRTPQKIAKLEEDMPEIYKQLVEIVKGLEKHYKDMQDCEFTVENGKLYILQTRNGKRTGKAALKIAVDLVHEGLINKYEAMTRVEPDQISQLLHPNFTAEALKSADPVLEGLPASPGAGAGKVYLTAEKVHEKAVAGEKVILVRHETSPEDIQGMVDCEGILTSTGGMTSHAAVVARGMGKCCIVGAKALSIDYEAGTFTIDGKTYPEGTELSLDGSTGKVYLGVLDSEESELTGDFAELMSWADEIKKLQVRANADSPRDAAVAIKFGAEGIGLCRTEHMFFEGDRIEYVRQMILSDTVEERIKALDELYKFQVEDFRGIYRAMVGLPVTVRLLDPPLHEFLPHTDEEYQAVADKLGKTLEEVKTKGAALKETNPMLGHRGSRLAVTYPEIYNMQVKAIVDAAIDVERELGCTIVPEIMLPLIGSEAEIVYVKDNVTKAIEAAIMAKNAKIEYKIGTMIEIPRAALTADEIAKHAEFFSFGTNDLTQMTYGFSRDDVGSFLPEYINRKVIQVDPFVSLDQSGVGQLIEIAATKGRSVRPNIKLGICGEHGGDPESIKFCHKKGLTYVSCSPYRVLIARLAAAQAAAEEIILEHTTDKVLVADK</sequence>
<name>A0A3E5FSZ4_9FIRM</name>
<keyword evidence="9" id="KW-0067">ATP-binding</keyword>
<dbReference type="InterPro" id="IPR018274">
    <property type="entry name" value="PEP_util_AS"/>
</dbReference>
<feature type="binding site" evidence="13">
    <location>
        <position position="768"/>
    </location>
    <ligand>
        <name>substrate</name>
    </ligand>
</feature>
<feature type="binding site" evidence="13">
    <location>
        <position position="745"/>
    </location>
    <ligand>
        <name>substrate</name>
    </ligand>
</feature>
<dbReference type="Gene3D" id="3.20.20.60">
    <property type="entry name" value="Phosphoenolpyruvate-binding domains"/>
    <property type="match status" value="1"/>
</dbReference>
<feature type="active site" description="Proton donor" evidence="12">
    <location>
        <position position="831"/>
    </location>
</feature>
<dbReference type="InterPro" id="IPR040442">
    <property type="entry name" value="Pyrv_kinase-like_dom_sf"/>
</dbReference>
<dbReference type="Gene3D" id="1.20.80.30">
    <property type="match status" value="1"/>
</dbReference>
<dbReference type="PROSITE" id="PS00370">
    <property type="entry name" value="PEP_ENZYMES_PHOS_SITE"/>
    <property type="match status" value="1"/>
</dbReference>
<dbReference type="PANTHER" id="PTHR22931">
    <property type="entry name" value="PHOSPHOENOLPYRUVATE DIKINASE-RELATED"/>
    <property type="match status" value="1"/>
</dbReference>
<feature type="domain" description="Pyruvate phosphate dikinase AMP/ATP-binding" evidence="16">
    <location>
        <begin position="303"/>
        <end position="351"/>
    </location>
</feature>
<feature type="binding site" evidence="14">
    <location>
        <position position="769"/>
    </location>
    <ligand>
        <name>Mg(2+)</name>
        <dbReference type="ChEBI" id="CHEBI:18420"/>
    </ligand>
</feature>
<evidence type="ECO:0000259" key="17">
    <source>
        <dbReference type="Pfam" id="PF02896"/>
    </source>
</evidence>
<feature type="binding site" evidence="13">
    <location>
        <position position="766"/>
    </location>
    <ligand>
        <name>substrate</name>
    </ligand>
</feature>
<dbReference type="Gene3D" id="3.30.1490.20">
    <property type="entry name" value="ATP-grasp fold, A domain"/>
    <property type="match status" value="1"/>
</dbReference>
<dbReference type="InterPro" id="IPR023151">
    <property type="entry name" value="PEP_util_CS"/>
</dbReference>
<feature type="active site" description="Tele-phosphohistidine intermediate" evidence="12">
    <location>
        <position position="455"/>
    </location>
</feature>
<dbReference type="InterPro" id="IPR008279">
    <property type="entry name" value="PEP-util_enz_mobile_dom"/>
</dbReference>
<feature type="binding site" evidence="13">
    <location>
        <position position="617"/>
    </location>
    <ligand>
        <name>substrate</name>
    </ligand>
</feature>
<dbReference type="GO" id="GO:0050242">
    <property type="term" value="F:pyruvate, phosphate dikinase activity"/>
    <property type="evidence" value="ECO:0007669"/>
    <property type="project" value="UniProtKB-UniRule"/>
</dbReference>
<evidence type="ECO:0000256" key="13">
    <source>
        <dbReference type="PIRSR" id="PIRSR000853-2"/>
    </source>
</evidence>
<dbReference type="Proteomes" id="UP000261087">
    <property type="component" value="Unassembled WGS sequence"/>
</dbReference>
<evidence type="ECO:0000256" key="8">
    <source>
        <dbReference type="ARBA" id="ARBA00022777"/>
    </source>
</evidence>
<evidence type="ECO:0000256" key="12">
    <source>
        <dbReference type="PIRSR" id="PIRSR000853-1"/>
    </source>
</evidence>
<accession>A0A3E5FSZ4</accession>
<dbReference type="GO" id="GO:0005524">
    <property type="term" value="F:ATP binding"/>
    <property type="evidence" value="ECO:0007669"/>
    <property type="project" value="UniProtKB-UniRule"/>
</dbReference>
<dbReference type="NCBIfam" id="TIGR01828">
    <property type="entry name" value="pyru_phos_dikin"/>
    <property type="match status" value="1"/>
</dbReference>
<evidence type="ECO:0000313" key="18">
    <source>
        <dbReference type="EMBL" id="RGO14029.1"/>
    </source>
</evidence>
<reference evidence="18 19" key="1">
    <citation type="submission" date="2018-08" db="EMBL/GenBank/DDBJ databases">
        <title>A genome reference for cultivated species of the human gut microbiota.</title>
        <authorList>
            <person name="Zou Y."/>
            <person name="Xue W."/>
            <person name="Luo G."/>
        </authorList>
    </citation>
    <scope>NUCLEOTIDE SEQUENCE [LARGE SCALE GENOMIC DNA]</scope>
    <source>
        <strain evidence="18 19">OM02-6</strain>
    </source>
</reference>
<dbReference type="GO" id="GO:0046872">
    <property type="term" value="F:metal ion binding"/>
    <property type="evidence" value="ECO:0007669"/>
    <property type="project" value="UniProtKB-UniRule"/>
</dbReference>
<feature type="binding site" evidence="13">
    <location>
        <position position="767"/>
    </location>
    <ligand>
        <name>substrate</name>
    </ligand>
</feature>
<dbReference type="RefSeq" id="WP_117604352.1">
    <property type="nucleotide sequence ID" value="NZ_CATZTT010000050.1"/>
</dbReference>
<evidence type="ECO:0000313" key="19">
    <source>
        <dbReference type="Proteomes" id="UP000261087"/>
    </source>
</evidence>
<dbReference type="InterPro" id="IPR036637">
    <property type="entry name" value="Phosphohistidine_dom_sf"/>
</dbReference>
<evidence type="ECO:0000256" key="1">
    <source>
        <dbReference type="ARBA" id="ARBA00001946"/>
    </source>
</evidence>
<dbReference type="GO" id="GO:0016301">
    <property type="term" value="F:kinase activity"/>
    <property type="evidence" value="ECO:0007669"/>
    <property type="project" value="UniProtKB-UniRule"/>
</dbReference>
<dbReference type="PIRSF" id="PIRSF000853">
    <property type="entry name" value="PPDK"/>
    <property type="match status" value="1"/>
</dbReference>
<comment type="catalytic activity">
    <reaction evidence="11">
        <text>pyruvate + phosphate + ATP = phosphoenolpyruvate + AMP + diphosphate + H(+)</text>
        <dbReference type="Rhea" id="RHEA:10756"/>
        <dbReference type="ChEBI" id="CHEBI:15361"/>
        <dbReference type="ChEBI" id="CHEBI:15378"/>
        <dbReference type="ChEBI" id="CHEBI:30616"/>
        <dbReference type="ChEBI" id="CHEBI:33019"/>
        <dbReference type="ChEBI" id="CHEBI:43474"/>
        <dbReference type="ChEBI" id="CHEBI:58702"/>
        <dbReference type="ChEBI" id="CHEBI:456215"/>
        <dbReference type="EC" id="2.7.9.1"/>
    </reaction>
</comment>
<dbReference type="Pfam" id="PF00391">
    <property type="entry name" value="PEP-utilizers"/>
    <property type="match status" value="1"/>
</dbReference>
<keyword evidence="5 18" id="KW-0808">Transferase</keyword>
<dbReference type="Pfam" id="PF02896">
    <property type="entry name" value="PEP-utilizers_C"/>
    <property type="match status" value="1"/>
</dbReference>
<evidence type="ECO:0000259" key="16">
    <source>
        <dbReference type="Pfam" id="PF01326"/>
    </source>
</evidence>
<dbReference type="Gene3D" id="3.30.470.20">
    <property type="entry name" value="ATP-grasp fold, B domain"/>
    <property type="match status" value="1"/>
</dbReference>
<comment type="cofactor">
    <cofactor evidence="1 11 14">
        <name>Mg(2+)</name>
        <dbReference type="ChEBI" id="CHEBI:18420"/>
    </cofactor>
</comment>
<evidence type="ECO:0000259" key="15">
    <source>
        <dbReference type="Pfam" id="PF00391"/>
    </source>
</evidence>
<dbReference type="EC" id="2.7.9.1" evidence="3 11"/>
<dbReference type="InterPro" id="IPR015813">
    <property type="entry name" value="Pyrv/PenolPyrv_kinase-like_dom"/>
</dbReference>
<organism evidence="18 19">
    <name type="scientific">Thomasclavelia spiroformis</name>
    <dbReference type="NCBI Taxonomy" id="29348"/>
    <lineage>
        <taxon>Bacteria</taxon>
        <taxon>Bacillati</taxon>
        <taxon>Bacillota</taxon>
        <taxon>Erysipelotrichia</taxon>
        <taxon>Erysipelotrichales</taxon>
        <taxon>Coprobacillaceae</taxon>
        <taxon>Thomasclavelia</taxon>
    </lineage>
</organism>
<gene>
    <name evidence="18" type="ORF">DXB31_00035</name>
</gene>
<dbReference type="PROSITE" id="PS00742">
    <property type="entry name" value="PEP_ENZYMES_2"/>
    <property type="match status" value="1"/>
</dbReference>
<keyword evidence="8 18" id="KW-0418">Kinase</keyword>
<dbReference type="InterPro" id="IPR010121">
    <property type="entry name" value="Pyruvate_phosphate_dikinase"/>
</dbReference>
<dbReference type="InterPro" id="IPR002192">
    <property type="entry name" value="PPDK_AMP/ATP-bd"/>
</dbReference>
<comment type="similarity">
    <text evidence="2 11">Belongs to the PEP-utilizing enzyme family.</text>
</comment>
<evidence type="ECO:0000256" key="10">
    <source>
        <dbReference type="ARBA" id="ARBA00022842"/>
    </source>
</evidence>
<evidence type="ECO:0000256" key="9">
    <source>
        <dbReference type="ARBA" id="ARBA00022840"/>
    </source>
</evidence>
<dbReference type="NCBIfam" id="NF004531">
    <property type="entry name" value="PRK05878.1"/>
    <property type="match status" value="1"/>
</dbReference>
<keyword evidence="18" id="KW-0670">Pyruvate</keyword>
<proteinExistence type="inferred from homology"/>
<dbReference type="SUPFAM" id="SSF52009">
    <property type="entry name" value="Phosphohistidine domain"/>
    <property type="match status" value="1"/>
</dbReference>
<evidence type="ECO:0000256" key="4">
    <source>
        <dbReference type="ARBA" id="ARBA00020138"/>
    </source>
</evidence>
<dbReference type="PANTHER" id="PTHR22931:SF9">
    <property type="entry name" value="PYRUVATE, PHOSPHATE DIKINASE 1, CHLOROPLASTIC"/>
    <property type="match status" value="1"/>
</dbReference>
<dbReference type="SUPFAM" id="SSF51621">
    <property type="entry name" value="Phosphoenolpyruvate/pyruvate domain"/>
    <property type="match status" value="1"/>
</dbReference>
<dbReference type="InterPro" id="IPR000121">
    <property type="entry name" value="PEP_util_C"/>
</dbReference>